<protein>
    <submittedName>
        <fullName evidence="2">Carboxymuconolactone decarboxylase family protein</fullName>
    </submittedName>
</protein>
<dbReference type="RefSeq" id="WP_264716413.1">
    <property type="nucleotide sequence ID" value="NZ_JAPDNT010000038.1"/>
</dbReference>
<reference evidence="2" key="2">
    <citation type="submission" date="2022-10" db="EMBL/GenBank/DDBJ databases">
        <authorList>
            <person name="Trinh H.N."/>
        </authorList>
    </citation>
    <scope>NUCLEOTIDE SEQUENCE</scope>
    <source>
        <strain evidence="2">RN2-1</strain>
    </source>
</reference>
<evidence type="ECO:0000259" key="1">
    <source>
        <dbReference type="Pfam" id="PF02627"/>
    </source>
</evidence>
<evidence type="ECO:0000313" key="3">
    <source>
        <dbReference type="Proteomes" id="UP001165679"/>
    </source>
</evidence>
<dbReference type="Proteomes" id="UP001165679">
    <property type="component" value="Unassembled WGS sequence"/>
</dbReference>
<name>A0AA41YSE5_9PROT</name>
<dbReference type="InterPro" id="IPR003779">
    <property type="entry name" value="CMD-like"/>
</dbReference>
<dbReference type="GO" id="GO:0051920">
    <property type="term" value="F:peroxiredoxin activity"/>
    <property type="evidence" value="ECO:0007669"/>
    <property type="project" value="InterPro"/>
</dbReference>
<sequence length="142" mass="15606">MPILMEELDRMGKPLDLLNLSPRAKEVQDEWVRVRGYWPPNFTSMLVLDPDFLAAFANIGATVRASGPLDLKTVELIFVAVDGSATHLFEPGVRIHIVAAMEHGATVDEIMETLELACFTGMHSLSFAISILDEEIAKVPAT</sequence>
<reference evidence="2" key="1">
    <citation type="submission" date="2022-09" db="EMBL/GenBank/DDBJ databases">
        <title>Rhodovastum sp. nov. RN2-1 isolated from soil in Seongnam, South Korea.</title>
        <authorList>
            <person name="Le N.T."/>
        </authorList>
    </citation>
    <scope>NUCLEOTIDE SEQUENCE</scope>
    <source>
        <strain evidence="2">RN2-1</strain>
    </source>
</reference>
<proteinExistence type="predicted"/>
<organism evidence="2 3">
    <name type="scientific">Limobrevibacterium gyesilva</name>
    <dbReference type="NCBI Taxonomy" id="2991712"/>
    <lineage>
        <taxon>Bacteria</taxon>
        <taxon>Pseudomonadati</taxon>
        <taxon>Pseudomonadota</taxon>
        <taxon>Alphaproteobacteria</taxon>
        <taxon>Acetobacterales</taxon>
        <taxon>Acetobacteraceae</taxon>
        <taxon>Limobrevibacterium</taxon>
    </lineage>
</organism>
<dbReference type="InterPro" id="IPR029032">
    <property type="entry name" value="AhpD-like"/>
</dbReference>
<feature type="domain" description="Carboxymuconolactone decarboxylase-like" evidence="1">
    <location>
        <begin position="50"/>
        <end position="120"/>
    </location>
</feature>
<evidence type="ECO:0000313" key="2">
    <source>
        <dbReference type="EMBL" id="MCW3477463.1"/>
    </source>
</evidence>
<dbReference type="Gene3D" id="1.20.1290.10">
    <property type="entry name" value="AhpD-like"/>
    <property type="match status" value="1"/>
</dbReference>
<gene>
    <name evidence="2" type="ORF">OL599_23110</name>
</gene>
<keyword evidence="3" id="KW-1185">Reference proteome</keyword>
<dbReference type="AlphaFoldDB" id="A0AA41YSE5"/>
<dbReference type="PANTHER" id="PTHR33930">
    <property type="entry name" value="ALKYL HYDROPEROXIDE REDUCTASE AHPD"/>
    <property type="match status" value="1"/>
</dbReference>
<dbReference type="EMBL" id="JAPDNT010000038">
    <property type="protein sequence ID" value="MCW3477463.1"/>
    <property type="molecule type" value="Genomic_DNA"/>
</dbReference>
<comment type="caution">
    <text evidence="2">The sequence shown here is derived from an EMBL/GenBank/DDBJ whole genome shotgun (WGS) entry which is preliminary data.</text>
</comment>
<dbReference type="PANTHER" id="PTHR33930:SF2">
    <property type="entry name" value="BLR3452 PROTEIN"/>
    <property type="match status" value="1"/>
</dbReference>
<dbReference type="Pfam" id="PF02627">
    <property type="entry name" value="CMD"/>
    <property type="match status" value="1"/>
</dbReference>
<dbReference type="SUPFAM" id="SSF69118">
    <property type="entry name" value="AhpD-like"/>
    <property type="match status" value="1"/>
</dbReference>
<accession>A0AA41YSE5</accession>